<dbReference type="Gene3D" id="1.25.40.340">
    <property type="match status" value="1"/>
</dbReference>
<evidence type="ECO:0000256" key="6">
    <source>
        <dbReference type="ARBA" id="ARBA00022777"/>
    </source>
</evidence>
<proteinExistence type="inferred from homology"/>
<evidence type="ECO:0000256" key="10">
    <source>
        <dbReference type="ARBA" id="ARBA00048898"/>
    </source>
</evidence>
<comment type="similarity">
    <text evidence="3">Belongs to the dihydroxyacetone kinase (DAK) family.</text>
</comment>
<evidence type="ECO:0000256" key="2">
    <source>
        <dbReference type="ARBA" id="ARBA00004778"/>
    </source>
</evidence>
<dbReference type="InterPro" id="IPR036117">
    <property type="entry name" value="DhaL_dom_sf"/>
</dbReference>
<dbReference type="SUPFAM" id="SSF82549">
    <property type="entry name" value="DAK1/DegV-like"/>
    <property type="match status" value="1"/>
</dbReference>
<dbReference type="AlphaFoldDB" id="A0A1B8GNN9"/>
<dbReference type="RefSeq" id="XP_059319761.1">
    <property type="nucleotide sequence ID" value="XM_059463614.1"/>
</dbReference>
<dbReference type="FunFam" id="3.30.1180.20:FF:000001">
    <property type="entry name" value="Dihydroxyacetone kinase 1"/>
    <property type="match status" value="1"/>
</dbReference>
<comment type="function">
    <text evidence="1">Catalyzes both the phosphorylation of dihydroxyacetone and of glyceraldehyde.</text>
</comment>
<keyword evidence="8" id="KW-0067">ATP-binding</keyword>
<evidence type="ECO:0000256" key="11">
    <source>
        <dbReference type="PIRSR" id="PIRSR612734-1"/>
    </source>
</evidence>
<dbReference type="PROSITE" id="PS51480">
    <property type="entry name" value="DHAL"/>
    <property type="match status" value="1"/>
</dbReference>
<dbReference type="SMART" id="SM01120">
    <property type="entry name" value="Dak2"/>
    <property type="match status" value="1"/>
</dbReference>
<comment type="catalytic activity">
    <reaction evidence="9">
        <text>D-glyceraldehyde + ATP = D-glyceraldehyde 3-phosphate + ADP + H(+)</text>
        <dbReference type="Rhea" id="RHEA:13941"/>
        <dbReference type="ChEBI" id="CHEBI:15378"/>
        <dbReference type="ChEBI" id="CHEBI:17378"/>
        <dbReference type="ChEBI" id="CHEBI:30616"/>
        <dbReference type="ChEBI" id="CHEBI:59776"/>
        <dbReference type="ChEBI" id="CHEBI:456216"/>
        <dbReference type="EC" id="2.7.1.28"/>
    </reaction>
</comment>
<organism evidence="15 16">
    <name type="scientific">Pseudogymnoascus verrucosus</name>
    <dbReference type="NCBI Taxonomy" id="342668"/>
    <lineage>
        <taxon>Eukaryota</taxon>
        <taxon>Fungi</taxon>
        <taxon>Dikarya</taxon>
        <taxon>Ascomycota</taxon>
        <taxon>Pezizomycotina</taxon>
        <taxon>Leotiomycetes</taxon>
        <taxon>Thelebolales</taxon>
        <taxon>Thelebolaceae</taxon>
        <taxon>Pseudogymnoascus</taxon>
    </lineage>
</organism>
<evidence type="ECO:0000256" key="3">
    <source>
        <dbReference type="ARBA" id="ARBA00008757"/>
    </source>
</evidence>
<reference evidence="15 16" key="1">
    <citation type="submission" date="2016-03" db="EMBL/GenBank/DDBJ databases">
        <title>Comparative genomics of Pseudogymnoascus destructans, the fungus causing white-nose syndrome of bats.</title>
        <authorList>
            <person name="Palmer J.M."/>
            <person name="Drees K.P."/>
            <person name="Foster J.T."/>
            <person name="Lindner D.L."/>
        </authorList>
    </citation>
    <scope>NUCLEOTIDE SEQUENCE [LARGE SCALE GENOMIC DNA]</scope>
    <source>
        <strain evidence="15 16">UAMH 10579</strain>
    </source>
</reference>
<dbReference type="NCBIfam" id="TIGR02361">
    <property type="entry name" value="dak_ATP"/>
    <property type="match status" value="1"/>
</dbReference>
<keyword evidence="4" id="KW-0808">Transferase</keyword>
<dbReference type="GeneID" id="28837791"/>
<dbReference type="InterPro" id="IPR050861">
    <property type="entry name" value="Dihydroxyacetone_Kinase"/>
</dbReference>
<name>A0A1B8GNN9_9PEZI</name>
<dbReference type="Proteomes" id="UP000091956">
    <property type="component" value="Unassembled WGS sequence"/>
</dbReference>
<dbReference type="GO" id="GO:0005829">
    <property type="term" value="C:cytosol"/>
    <property type="evidence" value="ECO:0007669"/>
    <property type="project" value="TreeGrafter"/>
</dbReference>
<dbReference type="FunFam" id="1.25.40.340:FF:000001">
    <property type="entry name" value="Dihydroxyacetone kinase 1"/>
    <property type="match status" value="1"/>
</dbReference>
<dbReference type="Pfam" id="PF02734">
    <property type="entry name" value="Dak2"/>
    <property type="match status" value="1"/>
</dbReference>
<dbReference type="PANTHER" id="PTHR28629:SF14">
    <property type="entry name" value="DIHYDROXYACETONE KINASE 1"/>
    <property type="match status" value="1"/>
</dbReference>
<sequence>MASKHFHNDPNHLVVAALRSLTKINPSVAVDEKHKIVYLKKPKSNQVSVISGGGSGHEPAFAAYVGHGMLSGAVAGSIFASPSTVQIYQCLMRRVDNTQGVMVIVMNYTGDALHFGMAVEKCRAQGIKIDMLVVGDDVGVGRAKSGRLGRRGIAGTVLVHKIACALAATGASLDAVSNVANLVSSNLVTVGASLAHVHLPGRALARDDFNADDDIELGMGIHNEEGCRRLKTGLPGLVKEMLAQLLDTTDKDRAYVDIKPGEPTVLLINNLGGVSGLEFGCITDEVCSQLKNSYSLQPVRILTGTFMSSLNGLGFSVSLLRLVDTGLESQISMLKLLDAPAQATGWSAAVQPSTWVDKVEDRQQPNEEAIGEFQSSNLTFNTSRAIKALESGLVGLISAEPEITKYDTMVGDGDCGLCLKAGAEAVLAHIKKDRMSSDVAQFVSQIAYIVESSMDGTSGAIYAIFLNSLAYSLSLQETPTLSRVTAEVWSNALKGALKSLGKYTPAQPGDRTLVDALQPFVEKMVETQDVVMAVAAARKGCESTRGMEASLGRSVYVGGDDWKNCPDPGAAGLVEFLSGLISGL</sequence>
<dbReference type="GO" id="GO:0004371">
    <property type="term" value="F:glycerone kinase activity"/>
    <property type="evidence" value="ECO:0007669"/>
    <property type="project" value="UniProtKB-EC"/>
</dbReference>
<dbReference type="FunFam" id="3.40.50.10440:FF:000002">
    <property type="entry name" value="Dihydroxyacetone kinase"/>
    <property type="match status" value="1"/>
</dbReference>
<evidence type="ECO:0000259" key="13">
    <source>
        <dbReference type="PROSITE" id="PS51480"/>
    </source>
</evidence>
<comment type="pathway">
    <text evidence="2">Polyol metabolism; glycerol fermentation; glycerone phosphate from glycerol (oxidative route): step 2/2.</text>
</comment>
<evidence type="ECO:0008006" key="17">
    <source>
        <dbReference type="Google" id="ProtNLM"/>
    </source>
</evidence>
<evidence type="ECO:0000256" key="1">
    <source>
        <dbReference type="ARBA" id="ARBA00003264"/>
    </source>
</evidence>
<dbReference type="InterPro" id="IPR004007">
    <property type="entry name" value="DhaL_dom"/>
</dbReference>
<dbReference type="Gene3D" id="3.40.50.10440">
    <property type="entry name" value="Dihydroxyacetone kinase, domain 1"/>
    <property type="match status" value="1"/>
</dbReference>
<feature type="binding site" evidence="12">
    <location>
        <position position="111"/>
    </location>
    <ligand>
        <name>substrate</name>
    </ligand>
</feature>
<feature type="domain" description="DhaL" evidence="13">
    <location>
        <begin position="383"/>
        <end position="582"/>
    </location>
</feature>
<dbReference type="GO" id="GO:0019588">
    <property type="term" value="P:anaerobic glycerol catabolic process"/>
    <property type="evidence" value="ECO:0007669"/>
    <property type="project" value="UniProtKB-UniPathway"/>
</dbReference>
<keyword evidence="5" id="KW-0547">Nucleotide-binding</keyword>
<evidence type="ECO:0000256" key="7">
    <source>
        <dbReference type="ARBA" id="ARBA00022798"/>
    </source>
</evidence>
<gene>
    <name evidence="15" type="ORF">VE01_04405</name>
</gene>
<keyword evidence="7" id="KW-0319">Glycerol metabolism</keyword>
<feature type="binding site" evidence="12">
    <location>
        <begin position="54"/>
        <end position="57"/>
    </location>
    <ligand>
        <name>substrate</name>
    </ligand>
</feature>
<dbReference type="Pfam" id="PF02733">
    <property type="entry name" value="Dak1"/>
    <property type="match status" value="1"/>
</dbReference>
<evidence type="ECO:0000256" key="5">
    <source>
        <dbReference type="ARBA" id="ARBA00022741"/>
    </source>
</evidence>
<protein>
    <recommendedName>
        <fullName evidence="17">Dihydroxyacetone kinase 2</fullName>
    </recommendedName>
</protein>
<evidence type="ECO:0000256" key="4">
    <source>
        <dbReference type="ARBA" id="ARBA00022679"/>
    </source>
</evidence>
<accession>A0A1B8GNN9</accession>
<dbReference type="PANTHER" id="PTHR28629">
    <property type="entry name" value="TRIOKINASE/FMN CYCLASE"/>
    <property type="match status" value="1"/>
</dbReference>
<comment type="catalytic activity">
    <reaction evidence="10">
        <text>dihydroxyacetone + ATP = dihydroxyacetone phosphate + ADP + H(+)</text>
        <dbReference type="Rhea" id="RHEA:15773"/>
        <dbReference type="ChEBI" id="CHEBI:15378"/>
        <dbReference type="ChEBI" id="CHEBI:16016"/>
        <dbReference type="ChEBI" id="CHEBI:30616"/>
        <dbReference type="ChEBI" id="CHEBI:57642"/>
        <dbReference type="ChEBI" id="CHEBI:456216"/>
        <dbReference type="EC" id="2.7.1.29"/>
    </reaction>
</comment>
<evidence type="ECO:0000256" key="8">
    <source>
        <dbReference type="ARBA" id="ARBA00022840"/>
    </source>
</evidence>
<evidence type="ECO:0000259" key="14">
    <source>
        <dbReference type="PROSITE" id="PS51481"/>
    </source>
</evidence>
<reference evidence="16" key="2">
    <citation type="journal article" date="2018" name="Nat. Commun.">
        <title>Extreme sensitivity to ultraviolet light in the fungal pathogen causing white-nose syndrome of bats.</title>
        <authorList>
            <person name="Palmer J.M."/>
            <person name="Drees K.P."/>
            <person name="Foster J.T."/>
            <person name="Lindner D.L."/>
        </authorList>
    </citation>
    <scope>NUCLEOTIDE SEQUENCE [LARGE SCALE GENOMIC DNA]</scope>
    <source>
        <strain evidence="16">UAMH 10579</strain>
    </source>
</reference>
<evidence type="ECO:0000313" key="15">
    <source>
        <dbReference type="EMBL" id="OBT97459.2"/>
    </source>
</evidence>
<keyword evidence="6" id="KW-0418">Kinase</keyword>
<dbReference type="GO" id="GO:0050354">
    <property type="term" value="F:triokinase activity"/>
    <property type="evidence" value="ECO:0007669"/>
    <property type="project" value="UniProtKB-EC"/>
</dbReference>
<evidence type="ECO:0000313" key="16">
    <source>
        <dbReference type="Proteomes" id="UP000091956"/>
    </source>
</evidence>
<dbReference type="STRING" id="342668.A0A1B8GNN9"/>
<dbReference type="InterPro" id="IPR012734">
    <property type="entry name" value="DhaK_ATP"/>
</dbReference>
<feature type="domain" description="DhaK" evidence="14">
    <location>
        <begin position="9"/>
        <end position="346"/>
    </location>
</feature>
<dbReference type="GO" id="GO:0005524">
    <property type="term" value="F:ATP binding"/>
    <property type="evidence" value="ECO:0007669"/>
    <property type="project" value="UniProtKB-KW"/>
</dbReference>
<dbReference type="UniPathway" id="UPA00617">
    <property type="reaction ID" value="UER00669"/>
</dbReference>
<evidence type="ECO:0000256" key="9">
    <source>
        <dbReference type="ARBA" id="ARBA00047974"/>
    </source>
</evidence>
<dbReference type="PROSITE" id="PS51481">
    <property type="entry name" value="DHAK"/>
    <property type="match status" value="1"/>
</dbReference>
<evidence type="ECO:0000256" key="12">
    <source>
        <dbReference type="PIRSR" id="PIRSR612734-2"/>
    </source>
</evidence>
<dbReference type="InterPro" id="IPR004006">
    <property type="entry name" value="DhaK_dom"/>
</dbReference>
<dbReference type="SUPFAM" id="SSF101473">
    <property type="entry name" value="DhaL-like"/>
    <property type="match status" value="1"/>
</dbReference>
<dbReference type="EMBL" id="KV460222">
    <property type="protein sequence ID" value="OBT97459.2"/>
    <property type="molecule type" value="Genomic_DNA"/>
</dbReference>
<dbReference type="Gene3D" id="3.30.1180.20">
    <property type="entry name" value="Dihydroxyacetone kinase, domain 2"/>
    <property type="match status" value="1"/>
</dbReference>
<feature type="active site" description="Tele-hemiaminal-histidine intermediate" evidence="11">
    <location>
        <position position="222"/>
    </location>
</feature>
<keyword evidence="16" id="KW-1185">Reference proteome</keyword>